<evidence type="ECO:0000256" key="4">
    <source>
        <dbReference type="ARBA" id="ARBA00022989"/>
    </source>
</evidence>
<keyword evidence="5 6" id="KW-0472">Membrane</keyword>
<dbReference type="Pfam" id="PF07690">
    <property type="entry name" value="MFS_1"/>
    <property type="match status" value="1"/>
</dbReference>
<sequence length="391" mass="43660">MNYRDKLRKNITKNYIFTFFTDFTFTNGIWMIYLASKGLSLTELGLIEGIFHLTSFFMEIPTGAVADIWGRKVSRICGRVLSLVSSVIMIFANNFLGLSIGFIISAISYNLESGAGDALVYDSLIELKEENSYMKISGINELIMQVASTGGLIIGGLLAKYDYSYAYMATAIVTVINIVHCFSFTEPKMDLEKGHKSIKVIKEQVIESFKIIFTTKRIAFLIIFMEAISMFNTSIFFYFQNYLLGNGMSQDKIGIILAMSSLGAAIVGAHAYRIEKKIGEVGIILVIPIIISIAIWGAALSKYYYIFFMIISALESLVFVAVGDYINKLIPSDKRATILSMGSMIFSFYMIVIFPLIGKIGDLYSLKTSFELIAFIASVMSIISCFIIKKR</sequence>
<proteinExistence type="predicted"/>
<keyword evidence="4 6" id="KW-1133">Transmembrane helix</keyword>
<reference evidence="8 9" key="1">
    <citation type="submission" date="2018-01" db="EMBL/GenBank/DDBJ databases">
        <title>Genome Sequencing and Assembly of Anaerobacter polyendosporus strain CT4.</title>
        <authorList>
            <person name="Tachaapaikoon C."/>
            <person name="Sutheeworapong S."/>
            <person name="Jenjaroenpun P."/>
            <person name="Wongsurawat T."/>
            <person name="Nookeaw I."/>
            <person name="Cheawchanlertfa P."/>
            <person name="Kosugi A."/>
            <person name="Cheevadhanarak S."/>
            <person name="Ratanakhanokchai K."/>
        </authorList>
    </citation>
    <scope>NUCLEOTIDE SEQUENCE [LARGE SCALE GENOMIC DNA]</scope>
    <source>
        <strain evidence="8 9">CT4</strain>
    </source>
</reference>
<feature type="transmembrane region" description="Helical" evidence="6">
    <location>
        <begin position="281"/>
        <end position="299"/>
    </location>
</feature>
<comment type="subcellular location">
    <subcellularLocation>
        <location evidence="1">Cell membrane</location>
        <topology evidence="1">Multi-pass membrane protein</topology>
    </subcellularLocation>
</comment>
<feature type="transmembrane region" description="Helical" evidence="6">
    <location>
        <begin position="15"/>
        <end position="35"/>
    </location>
</feature>
<dbReference type="InterPro" id="IPR036259">
    <property type="entry name" value="MFS_trans_sf"/>
</dbReference>
<dbReference type="GO" id="GO:0022857">
    <property type="term" value="F:transmembrane transporter activity"/>
    <property type="evidence" value="ECO:0007669"/>
    <property type="project" value="InterPro"/>
</dbReference>
<accession>A0A3R5QUQ9</accession>
<gene>
    <name evidence="8" type="ORF">C1I91_16450</name>
</gene>
<evidence type="ECO:0000256" key="3">
    <source>
        <dbReference type="ARBA" id="ARBA00022692"/>
    </source>
</evidence>
<organism evidence="8 9">
    <name type="scientific">Clostridium manihotivorum</name>
    <dbReference type="NCBI Taxonomy" id="2320868"/>
    <lineage>
        <taxon>Bacteria</taxon>
        <taxon>Bacillati</taxon>
        <taxon>Bacillota</taxon>
        <taxon>Clostridia</taxon>
        <taxon>Eubacteriales</taxon>
        <taxon>Clostridiaceae</taxon>
        <taxon>Clostridium</taxon>
    </lineage>
</organism>
<dbReference type="OrthoDB" id="9816124at2"/>
<evidence type="ECO:0000256" key="6">
    <source>
        <dbReference type="SAM" id="Phobius"/>
    </source>
</evidence>
<dbReference type="InterPro" id="IPR011701">
    <property type="entry name" value="MFS"/>
</dbReference>
<dbReference type="PROSITE" id="PS00216">
    <property type="entry name" value="SUGAR_TRANSPORT_1"/>
    <property type="match status" value="1"/>
</dbReference>
<keyword evidence="2" id="KW-0813">Transport</keyword>
<dbReference type="SUPFAM" id="SSF103473">
    <property type="entry name" value="MFS general substrate transporter"/>
    <property type="match status" value="1"/>
</dbReference>
<evidence type="ECO:0000313" key="8">
    <source>
        <dbReference type="EMBL" id="QAA33099.1"/>
    </source>
</evidence>
<evidence type="ECO:0000256" key="5">
    <source>
        <dbReference type="ARBA" id="ARBA00023136"/>
    </source>
</evidence>
<keyword evidence="3 6" id="KW-0812">Transmembrane</keyword>
<evidence type="ECO:0000256" key="1">
    <source>
        <dbReference type="ARBA" id="ARBA00004651"/>
    </source>
</evidence>
<name>A0A3R5QUQ9_9CLOT</name>
<dbReference type="PROSITE" id="PS50850">
    <property type="entry name" value="MFS"/>
    <property type="match status" value="1"/>
</dbReference>
<feature type="transmembrane region" description="Helical" evidence="6">
    <location>
        <begin position="338"/>
        <end position="357"/>
    </location>
</feature>
<dbReference type="Gene3D" id="1.20.1250.20">
    <property type="entry name" value="MFS general substrate transporter like domains"/>
    <property type="match status" value="1"/>
</dbReference>
<evidence type="ECO:0000256" key="2">
    <source>
        <dbReference type="ARBA" id="ARBA00022448"/>
    </source>
</evidence>
<dbReference type="PANTHER" id="PTHR23530">
    <property type="entry name" value="TRANSPORT PROTEIN-RELATED"/>
    <property type="match status" value="1"/>
</dbReference>
<evidence type="ECO:0000259" key="7">
    <source>
        <dbReference type="PROSITE" id="PS50850"/>
    </source>
</evidence>
<dbReference type="PANTHER" id="PTHR23530:SF1">
    <property type="entry name" value="PERMEASE, MAJOR FACILITATOR SUPERFAMILY-RELATED"/>
    <property type="match status" value="1"/>
</dbReference>
<dbReference type="RefSeq" id="WP_128213829.1">
    <property type="nucleotide sequence ID" value="NZ_CP025746.1"/>
</dbReference>
<feature type="domain" description="Major facilitator superfamily (MFS) profile" evidence="7">
    <location>
        <begin position="1"/>
        <end position="391"/>
    </location>
</feature>
<dbReference type="KEGG" id="cmah:C1I91_16450"/>
<feature type="transmembrane region" description="Helical" evidence="6">
    <location>
        <begin position="50"/>
        <end position="69"/>
    </location>
</feature>
<protein>
    <submittedName>
        <fullName evidence="8">MFS transporter</fullName>
    </submittedName>
</protein>
<feature type="transmembrane region" description="Helical" evidence="6">
    <location>
        <begin position="369"/>
        <end position="388"/>
    </location>
</feature>
<feature type="transmembrane region" description="Helical" evidence="6">
    <location>
        <begin position="218"/>
        <end position="240"/>
    </location>
</feature>
<feature type="transmembrane region" description="Helical" evidence="6">
    <location>
        <begin position="252"/>
        <end position="269"/>
    </location>
</feature>
<feature type="transmembrane region" description="Helical" evidence="6">
    <location>
        <begin position="305"/>
        <end position="326"/>
    </location>
</feature>
<dbReference type="EMBL" id="CP025746">
    <property type="protein sequence ID" value="QAA33099.1"/>
    <property type="molecule type" value="Genomic_DNA"/>
</dbReference>
<dbReference type="AlphaFoldDB" id="A0A3R5QUQ9"/>
<dbReference type="InterPro" id="IPR020846">
    <property type="entry name" value="MFS_dom"/>
</dbReference>
<evidence type="ECO:0000313" key="9">
    <source>
        <dbReference type="Proteomes" id="UP000286268"/>
    </source>
</evidence>
<dbReference type="Proteomes" id="UP000286268">
    <property type="component" value="Chromosome"/>
</dbReference>
<dbReference type="InterPro" id="IPR005829">
    <property type="entry name" value="Sugar_transporter_CS"/>
</dbReference>
<feature type="transmembrane region" description="Helical" evidence="6">
    <location>
        <begin position="81"/>
        <end position="107"/>
    </location>
</feature>
<keyword evidence="9" id="KW-1185">Reference proteome</keyword>
<dbReference type="InterPro" id="IPR053160">
    <property type="entry name" value="MFS_DHA3_Transporter"/>
</dbReference>
<feature type="transmembrane region" description="Helical" evidence="6">
    <location>
        <begin position="165"/>
        <end position="185"/>
    </location>
</feature>
<dbReference type="GO" id="GO:0005886">
    <property type="term" value="C:plasma membrane"/>
    <property type="evidence" value="ECO:0007669"/>
    <property type="project" value="UniProtKB-SubCell"/>
</dbReference>